<keyword evidence="3" id="KW-1185">Reference proteome</keyword>
<feature type="domain" description="Pvc16 N-terminal" evidence="1">
    <location>
        <begin position="5"/>
        <end position="172"/>
    </location>
</feature>
<dbReference type="EMBL" id="SRRU01000003">
    <property type="protein sequence ID" value="TGN84645.1"/>
    <property type="molecule type" value="Genomic_DNA"/>
</dbReference>
<name>A0A4Z1DLB8_STRGP</name>
<evidence type="ECO:0000313" key="2">
    <source>
        <dbReference type="EMBL" id="TGN84645.1"/>
    </source>
</evidence>
<dbReference type="AlphaFoldDB" id="A0A4Z1DLB8"/>
<sequence>MFHDLDATLRTLLTDGQAPAPLREADVSFVTPDKDFKPTQDTVDLFLHDVQENRTLREQAPFLEEVEGDGFRSLRPPMRVECTYLVTAWSHKTGAVKTEDEHRLLGQLLFWFSEFPVIDERFLQGSLALPPRLYALPSFVGQPKDGAGTGQFWTALGVPPRPSLSFTVTIALGPLEEPELLPGIKDLQVEPTSLSRPGLQGRVLLARDGVVLPVDGAHVTVAGTDRAVTTGRSGEFSFTGLDFGPHTLLVQLSDRPEVRSEVVYRADRQVHNVLLPQP</sequence>
<dbReference type="Pfam" id="PF14065">
    <property type="entry name" value="Pvc16_N"/>
    <property type="match status" value="1"/>
</dbReference>
<accession>A0A4Z1DLB8</accession>
<dbReference type="RefSeq" id="WP_135790868.1">
    <property type="nucleotide sequence ID" value="NZ_BNBQ01000003.1"/>
</dbReference>
<dbReference type="InterPro" id="IPR008969">
    <property type="entry name" value="CarboxyPept-like_regulatory"/>
</dbReference>
<reference evidence="2 3" key="1">
    <citation type="submission" date="2019-04" db="EMBL/GenBank/DDBJ databases">
        <title>Streptomyces sp. nov. Bv016 isolated from bark of Buahinia variegata.</title>
        <authorList>
            <person name="Kanchanasin P."/>
            <person name="Tanasupawat S."/>
            <person name="Yuki M."/>
            <person name="Kudo T."/>
        </authorList>
    </citation>
    <scope>NUCLEOTIDE SEQUENCE [LARGE SCALE GENOMIC DNA]</scope>
    <source>
        <strain evidence="2 3">JCM 4765</strain>
    </source>
</reference>
<evidence type="ECO:0000313" key="3">
    <source>
        <dbReference type="Proteomes" id="UP000298513"/>
    </source>
</evidence>
<gene>
    <name evidence="2" type="ORF">E5082_09665</name>
</gene>
<proteinExistence type="predicted"/>
<evidence type="ECO:0000259" key="1">
    <source>
        <dbReference type="Pfam" id="PF14065"/>
    </source>
</evidence>
<dbReference type="GeneID" id="91530187"/>
<dbReference type="InterPro" id="IPR025351">
    <property type="entry name" value="Pvc16_N"/>
</dbReference>
<dbReference type="Proteomes" id="UP000298513">
    <property type="component" value="Unassembled WGS sequence"/>
</dbReference>
<comment type="caution">
    <text evidence="2">The sequence shown here is derived from an EMBL/GenBank/DDBJ whole genome shotgun (WGS) entry which is preliminary data.</text>
</comment>
<protein>
    <submittedName>
        <fullName evidence="2">DUF4255 domain-containing protein</fullName>
    </submittedName>
</protein>
<organism evidence="2 3">
    <name type="scientific">Streptomyces griseoluteus</name>
    <dbReference type="NCBI Taxonomy" id="29306"/>
    <lineage>
        <taxon>Bacteria</taxon>
        <taxon>Bacillati</taxon>
        <taxon>Actinomycetota</taxon>
        <taxon>Actinomycetes</taxon>
        <taxon>Kitasatosporales</taxon>
        <taxon>Streptomycetaceae</taxon>
        <taxon>Streptomyces</taxon>
    </lineage>
</organism>
<dbReference type="Gene3D" id="2.60.40.1120">
    <property type="entry name" value="Carboxypeptidase-like, regulatory domain"/>
    <property type="match status" value="1"/>
</dbReference>
<dbReference type="SUPFAM" id="SSF49464">
    <property type="entry name" value="Carboxypeptidase regulatory domain-like"/>
    <property type="match status" value="1"/>
</dbReference>